<dbReference type="AlphaFoldDB" id="A0A1W6Z407"/>
<dbReference type="Gene3D" id="3.40.190.10">
    <property type="entry name" value="Periplasmic binding protein-like II"/>
    <property type="match status" value="1"/>
</dbReference>
<accession>A0A1W6Z407</accession>
<dbReference type="Gene3D" id="3.40.190.150">
    <property type="entry name" value="Bordetella uptake gene, domain 1"/>
    <property type="match status" value="1"/>
</dbReference>
<name>A0A1W6Z407_9BORD</name>
<evidence type="ECO:0000313" key="2">
    <source>
        <dbReference type="EMBL" id="ARP87874.1"/>
    </source>
</evidence>
<protein>
    <submittedName>
        <fullName evidence="2">LacI family transcriptional regulator</fullName>
    </submittedName>
</protein>
<dbReference type="PANTHER" id="PTHR42928:SF5">
    <property type="entry name" value="BLR1237 PROTEIN"/>
    <property type="match status" value="1"/>
</dbReference>
<dbReference type="PIRSF" id="PIRSF017082">
    <property type="entry name" value="YflP"/>
    <property type="match status" value="1"/>
</dbReference>
<sequence length="345" mass="36016">MAKLRLARKTNHRGDNMNPHRRALLAGMSAAPLLSLPSFARAQNAKNYPGGPITLIVPFPPGGGTDASSRLIAQVMSQRTGWNIVVENRPGAGGNIGLGLLSHANPDGMTIGMGQTSNLAINPSLYKTMPYDARKDFTPIALVAGQPMILVVREGSPYATLQMLVTAAKARPRSLNMASAGIGTVGHLAGEMFAKQAGIKFFHVPYPGAARALADLAGGQVDLYFGTPASVLPLIQSGKLHAVAVTSPERLPAAVDVPTIAESGYAGFAAEDWKALVAPRGTPAAIVETLNRAANEALQQPETKKRFAAEGSATLGGSAAEAATFIAAEYDRWGQAVRDSGTKME</sequence>
<dbReference type="InterPro" id="IPR042100">
    <property type="entry name" value="Bug_dom1"/>
</dbReference>
<organism evidence="2 3">
    <name type="scientific">Bordetella genomosp. 9</name>
    <dbReference type="NCBI Taxonomy" id="1416803"/>
    <lineage>
        <taxon>Bacteria</taxon>
        <taxon>Pseudomonadati</taxon>
        <taxon>Pseudomonadota</taxon>
        <taxon>Betaproteobacteria</taxon>
        <taxon>Burkholderiales</taxon>
        <taxon>Alcaligenaceae</taxon>
        <taxon>Bordetella</taxon>
    </lineage>
</organism>
<reference evidence="2 3" key="1">
    <citation type="submission" date="2017-05" db="EMBL/GenBank/DDBJ databases">
        <title>Complete and WGS of Bordetella genogroups.</title>
        <authorList>
            <person name="Spilker T."/>
            <person name="LiPuma J."/>
        </authorList>
    </citation>
    <scope>NUCLEOTIDE SEQUENCE [LARGE SCALE GENOMIC DNA]</scope>
    <source>
        <strain evidence="2 3">AU17164</strain>
    </source>
</reference>
<evidence type="ECO:0000256" key="1">
    <source>
        <dbReference type="ARBA" id="ARBA00006987"/>
    </source>
</evidence>
<keyword evidence="3" id="KW-1185">Reference proteome</keyword>
<gene>
    <name evidence="2" type="ORF">CAL13_17880</name>
</gene>
<comment type="similarity">
    <text evidence="1">Belongs to the UPF0065 (bug) family.</text>
</comment>
<dbReference type="EMBL" id="CP021109">
    <property type="protein sequence ID" value="ARP87874.1"/>
    <property type="molecule type" value="Genomic_DNA"/>
</dbReference>
<dbReference type="Pfam" id="PF03401">
    <property type="entry name" value="TctC"/>
    <property type="match status" value="1"/>
</dbReference>
<evidence type="ECO:0000313" key="3">
    <source>
        <dbReference type="Proteomes" id="UP000194139"/>
    </source>
</evidence>
<dbReference type="PANTHER" id="PTHR42928">
    <property type="entry name" value="TRICARBOXYLATE-BINDING PROTEIN"/>
    <property type="match status" value="1"/>
</dbReference>
<dbReference type="Proteomes" id="UP000194139">
    <property type="component" value="Chromosome"/>
</dbReference>
<proteinExistence type="inferred from homology"/>
<dbReference type="CDD" id="cd13578">
    <property type="entry name" value="PBP2_Bug27"/>
    <property type="match status" value="1"/>
</dbReference>
<dbReference type="InterPro" id="IPR005064">
    <property type="entry name" value="BUG"/>
</dbReference>
<dbReference type="SUPFAM" id="SSF53850">
    <property type="entry name" value="Periplasmic binding protein-like II"/>
    <property type="match status" value="1"/>
</dbReference>